<sequence>QLCKSSSHKFDNNTHVQNVLNSYFLENGPYLMRKDELFFVNEQQKEEQLMKLSFNPQSDAHYHKGKIFIKNSDDLSLYSIDLKNKDYQKLFPMSDCFPDIAIFGDYLFFIDKDYHLYIKNLKTQKCEQQNYEMCYRIYPFVKKLIIHIEIENESWFVICDFIDGKLLELKRINGTISHQSYRSNNHGIVWIHENKQLINLNNQAQQNEIDQDIRRFQFYNPIYGATFWPEHAQQNSQLYLRNLVKEMVNDEYVQQLGQPKHKRSLLQMGLLQNKRAKNFKIFPHFIYNFSRNNKMKKLVREKANQLKAINLCQVYVIDSFE</sequence>
<feature type="non-terminal residue" evidence="1">
    <location>
        <position position="1"/>
    </location>
</feature>
<dbReference type="EMBL" id="GDID01007750">
    <property type="protein sequence ID" value="JAP88856.1"/>
    <property type="molecule type" value="Transcribed_RNA"/>
</dbReference>
<name>A0A146JZE3_9EUKA</name>
<reference evidence="1" key="1">
    <citation type="submission" date="2015-07" db="EMBL/GenBank/DDBJ databases">
        <title>Adaptation to a free-living lifestyle via gene acquisitions in the diplomonad Trepomonas sp. PC1.</title>
        <authorList>
            <person name="Xu F."/>
            <person name="Jerlstrom-Hultqvist J."/>
            <person name="Kolisko M."/>
            <person name="Simpson A.G.B."/>
            <person name="Roger A.J."/>
            <person name="Svard S.G."/>
            <person name="Andersson J.O."/>
        </authorList>
    </citation>
    <scope>NUCLEOTIDE SEQUENCE</scope>
    <source>
        <strain evidence="1">PC1</strain>
    </source>
</reference>
<accession>A0A146JZE3</accession>
<dbReference type="SUPFAM" id="SSF69322">
    <property type="entry name" value="Tricorn protease domain 2"/>
    <property type="match status" value="1"/>
</dbReference>
<protein>
    <submittedName>
        <fullName evidence="1">Uncharacterized protein</fullName>
    </submittedName>
</protein>
<dbReference type="AlphaFoldDB" id="A0A146JZE3"/>
<evidence type="ECO:0000313" key="1">
    <source>
        <dbReference type="EMBL" id="JAP88856.1"/>
    </source>
</evidence>
<organism evidence="1">
    <name type="scientific">Trepomonas sp. PC1</name>
    <dbReference type="NCBI Taxonomy" id="1076344"/>
    <lineage>
        <taxon>Eukaryota</taxon>
        <taxon>Metamonada</taxon>
        <taxon>Diplomonadida</taxon>
        <taxon>Hexamitidae</taxon>
        <taxon>Hexamitinae</taxon>
        <taxon>Trepomonas</taxon>
    </lineage>
</organism>
<gene>
    <name evidence="1" type="ORF">TPC1_31649</name>
</gene>
<proteinExistence type="predicted"/>